<sequence>MQRRGVAPNAARQSVTAPPVVPAISSGLVSRESGACLGAPGILWPKLRCHTRVADSKLNLLSCLSFWITVCDERAVLHSSEALGADIHLPATRADYGTRKTTPADNQRYDILRLIECVDLNSTMDTAKARAMRQNFARVSILIIED</sequence>
<dbReference type="Proteomes" id="UP000070054">
    <property type="component" value="Unassembled WGS sequence"/>
</dbReference>
<dbReference type="AlphaFoldDB" id="A0A135TWW3"/>
<proteinExistence type="predicted"/>
<protein>
    <submittedName>
        <fullName evidence="1">Uncharacterized protein</fullName>
    </submittedName>
</protein>
<gene>
    <name evidence="1" type="ORF">CNYM01_01688</name>
</gene>
<organism evidence="1 2">
    <name type="scientific">Colletotrichum nymphaeae SA-01</name>
    <dbReference type="NCBI Taxonomy" id="1460502"/>
    <lineage>
        <taxon>Eukaryota</taxon>
        <taxon>Fungi</taxon>
        <taxon>Dikarya</taxon>
        <taxon>Ascomycota</taxon>
        <taxon>Pezizomycotina</taxon>
        <taxon>Sordariomycetes</taxon>
        <taxon>Hypocreomycetidae</taxon>
        <taxon>Glomerellales</taxon>
        <taxon>Glomerellaceae</taxon>
        <taxon>Colletotrichum</taxon>
        <taxon>Colletotrichum acutatum species complex</taxon>
    </lineage>
</organism>
<comment type="caution">
    <text evidence="1">The sequence shown here is derived from an EMBL/GenBank/DDBJ whole genome shotgun (WGS) entry which is preliminary data.</text>
</comment>
<dbReference type="EMBL" id="JEMN01001001">
    <property type="protein sequence ID" value="KXH52637.1"/>
    <property type="molecule type" value="Genomic_DNA"/>
</dbReference>
<accession>A0A135TWW3</accession>
<reference evidence="1 2" key="1">
    <citation type="submission" date="2014-02" db="EMBL/GenBank/DDBJ databases">
        <title>The genome sequence of Colletotrichum nymphaeae SA-01.</title>
        <authorList>
            <person name="Baroncelli R."/>
            <person name="Thon M.R."/>
        </authorList>
    </citation>
    <scope>NUCLEOTIDE SEQUENCE [LARGE SCALE GENOMIC DNA]</scope>
    <source>
        <strain evidence="1 2">SA-01</strain>
    </source>
</reference>
<keyword evidence="2" id="KW-1185">Reference proteome</keyword>
<evidence type="ECO:0000313" key="2">
    <source>
        <dbReference type="Proteomes" id="UP000070054"/>
    </source>
</evidence>
<name>A0A135TWW3_9PEZI</name>
<evidence type="ECO:0000313" key="1">
    <source>
        <dbReference type="EMBL" id="KXH52637.1"/>
    </source>
</evidence>